<gene>
    <name evidence="1" type="ORF">L21SP2_2587</name>
</gene>
<reference evidence="1 2" key="1">
    <citation type="journal article" date="2015" name="Stand. Genomic Sci.">
        <title>Complete genome sequence and description of Salinispira pacifica gen. nov., sp. nov., a novel spirochaete isolated form a hypersaline microbial mat.</title>
        <authorList>
            <person name="Ben Hania W."/>
            <person name="Joseph M."/>
            <person name="Schumann P."/>
            <person name="Bunk B."/>
            <person name="Fiebig A."/>
            <person name="Sproer C."/>
            <person name="Klenk H.P."/>
            <person name="Fardeau M.L."/>
            <person name="Spring S."/>
        </authorList>
    </citation>
    <scope>NUCLEOTIDE SEQUENCE [LARGE SCALE GENOMIC DNA]</scope>
    <source>
        <strain evidence="1 2">L21-RPul-D2</strain>
    </source>
</reference>
<dbReference type="AlphaFoldDB" id="V5WK22"/>
<name>V5WK22_9SPIO</name>
<dbReference type="MEROPS" id="T03.025"/>
<dbReference type="PRINTS" id="PR01210">
    <property type="entry name" value="GGTRANSPTASE"/>
</dbReference>
<dbReference type="PANTHER" id="PTHR43881:SF1">
    <property type="entry name" value="GAMMA-GLUTAMYLTRANSPEPTIDASE (AFU_ORTHOLOGUE AFUA_4G13580)"/>
    <property type="match status" value="1"/>
</dbReference>
<keyword evidence="1" id="KW-0808">Transferase</keyword>
<dbReference type="OrthoDB" id="9781342at2"/>
<sequence>MNYDPHYNPFFSKRNPVYARRGMVATSHPAAADIGLDILKQGGNAVDAAVAAAAALAVLEPTSNGLGSDCFAIIHDGSRLHGLNASGWSPAALSADVLLNAGRKEISPFGWDAVTVPGAMAGWHELTEKFGSLSPAELLQPLVSRFSPGTDGEGGVAVPPTVAANWERALNAYSKHLPDDPAFRHWFEHFAPRGKAPSAGEAWSSRDQLKTLEILGKEGFRSLYDGSLADALLQFSGESGGYLQREDLMDYRPTWVDPISMSYKGYDIWEIPPNGQGITALMALGMLKDDRFSAHGVPSDMHRGIEAIKLAFSDTTRYVTDPGHMAHTAGNLLDPEYLAGRRSMIGESAGDPAPGTPPRGGTVYLSAADSSGMMVSFIQSNYMGFGSGLVVPGLGIALQNRGHNFTLEEGHPNRLEGRKRPFHTIIPGFLTREGRALGPFGVMGGFMQPQGHLQVVQNLIDYGLNPQAALDAPRWQWMQGRRVMLEPGFGQEGCNALKRLGHDAVLESDSGHFGRGQMILREEGGGFIGATEKRCDGFIASW</sequence>
<dbReference type="SUPFAM" id="SSF56235">
    <property type="entry name" value="N-terminal nucleophile aminohydrolases (Ntn hydrolases)"/>
    <property type="match status" value="1"/>
</dbReference>
<dbReference type="InterPro" id="IPR043137">
    <property type="entry name" value="GGT_ssub_C"/>
</dbReference>
<dbReference type="Pfam" id="PF01019">
    <property type="entry name" value="G_glu_transpept"/>
    <property type="match status" value="1"/>
</dbReference>
<dbReference type="EMBL" id="CP006939">
    <property type="protein sequence ID" value="AHC15939.1"/>
    <property type="molecule type" value="Genomic_DNA"/>
</dbReference>
<dbReference type="EC" id="2.3.2.2" evidence="1"/>
<dbReference type="GO" id="GO:0103068">
    <property type="term" value="F:leukotriene C4 gamma-glutamyl transferase activity"/>
    <property type="evidence" value="ECO:0007669"/>
    <property type="project" value="UniProtKB-EC"/>
</dbReference>
<dbReference type="eggNOG" id="COG0405">
    <property type="taxonomic scope" value="Bacteria"/>
</dbReference>
<dbReference type="PANTHER" id="PTHR43881">
    <property type="entry name" value="GAMMA-GLUTAMYLTRANSPEPTIDASE (AFU_ORTHOLOGUE AFUA_4G13580)"/>
    <property type="match status" value="1"/>
</dbReference>
<proteinExistence type="predicted"/>
<dbReference type="InterPro" id="IPR052896">
    <property type="entry name" value="GGT-like_enzyme"/>
</dbReference>
<dbReference type="KEGG" id="slr:L21SP2_2587"/>
<organism evidence="1 2">
    <name type="scientific">Salinispira pacifica</name>
    <dbReference type="NCBI Taxonomy" id="1307761"/>
    <lineage>
        <taxon>Bacteria</taxon>
        <taxon>Pseudomonadati</taxon>
        <taxon>Spirochaetota</taxon>
        <taxon>Spirochaetia</taxon>
        <taxon>Spirochaetales</taxon>
        <taxon>Spirochaetaceae</taxon>
        <taxon>Salinispira</taxon>
    </lineage>
</organism>
<evidence type="ECO:0000313" key="1">
    <source>
        <dbReference type="EMBL" id="AHC15939.1"/>
    </source>
</evidence>
<evidence type="ECO:0000313" key="2">
    <source>
        <dbReference type="Proteomes" id="UP000018680"/>
    </source>
</evidence>
<dbReference type="Proteomes" id="UP000018680">
    <property type="component" value="Chromosome"/>
</dbReference>
<dbReference type="HOGENOM" id="CLU_014813_3_1_12"/>
<keyword evidence="2" id="KW-1185">Reference proteome</keyword>
<dbReference type="Gene3D" id="3.60.20.40">
    <property type="match status" value="1"/>
</dbReference>
<protein>
    <submittedName>
        <fullName evidence="1">Gamma-glutamyltranspeptidase</fullName>
        <ecNumber evidence="1">2.3.2.2</ecNumber>
    </submittedName>
</protein>
<accession>V5WK22</accession>
<dbReference type="Gene3D" id="1.10.246.230">
    <property type="match status" value="1"/>
</dbReference>
<dbReference type="STRING" id="1307761.L21SP2_2587"/>
<dbReference type="RefSeq" id="WP_024268840.1">
    <property type="nucleotide sequence ID" value="NC_023035.1"/>
</dbReference>
<keyword evidence="1" id="KW-0012">Acyltransferase</keyword>
<dbReference type="InterPro" id="IPR029055">
    <property type="entry name" value="Ntn_hydrolases_N"/>
</dbReference>
<dbReference type="PATRIC" id="fig|1307761.3.peg.2579"/>